<comment type="similarity">
    <text evidence="1">Belongs to the palC family.</text>
</comment>
<keyword evidence="5" id="KW-1185">Reference proteome</keyword>
<dbReference type="InterPro" id="IPR038499">
    <property type="entry name" value="BRO1_sf"/>
</dbReference>
<dbReference type="PANTHER" id="PTHR40463:SF1">
    <property type="entry name" value="PH-RESPONSE REGULATOR PROTEIN PALC"/>
    <property type="match status" value="1"/>
</dbReference>
<protein>
    <recommendedName>
        <fullName evidence="2">pH-response regulator protein palC</fullName>
    </recommendedName>
</protein>
<name>A0A9P5VH67_9FUNG</name>
<dbReference type="SMART" id="SM01041">
    <property type="entry name" value="BRO1"/>
    <property type="match status" value="1"/>
</dbReference>
<dbReference type="InterPro" id="IPR037505">
    <property type="entry name" value="pH-resp_palC"/>
</dbReference>
<accession>A0A9P5VH67</accession>
<dbReference type="PROSITE" id="PS51180">
    <property type="entry name" value="BRO1"/>
    <property type="match status" value="1"/>
</dbReference>
<dbReference type="GO" id="GO:0005886">
    <property type="term" value="C:plasma membrane"/>
    <property type="evidence" value="ECO:0007669"/>
    <property type="project" value="TreeGrafter"/>
</dbReference>
<dbReference type="PANTHER" id="PTHR40463">
    <property type="entry name" value="PH-RESPONSE REGULATOR PROTEIN PALC"/>
    <property type="match status" value="1"/>
</dbReference>
<organism evidence="4 5">
    <name type="scientific">Podila minutissima</name>
    <dbReference type="NCBI Taxonomy" id="64525"/>
    <lineage>
        <taxon>Eukaryota</taxon>
        <taxon>Fungi</taxon>
        <taxon>Fungi incertae sedis</taxon>
        <taxon>Mucoromycota</taxon>
        <taxon>Mortierellomycotina</taxon>
        <taxon>Mortierellomycetes</taxon>
        <taxon>Mortierellales</taxon>
        <taxon>Mortierellaceae</taxon>
        <taxon>Podila</taxon>
    </lineage>
</organism>
<dbReference type="EMBL" id="JAAAUY010001300">
    <property type="protein sequence ID" value="KAF9323374.1"/>
    <property type="molecule type" value="Genomic_DNA"/>
</dbReference>
<reference evidence="4" key="1">
    <citation type="journal article" date="2020" name="Fungal Divers.">
        <title>Resolving the Mortierellaceae phylogeny through synthesis of multi-gene phylogenetics and phylogenomics.</title>
        <authorList>
            <person name="Vandepol N."/>
            <person name="Liber J."/>
            <person name="Desiro A."/>
            <person name="Na H."/>
            <person name="Kennedy M."/>
            <person name="Barry K."/>
            <person name="Grigoriev I.V."/>
            <person name="Miller A.N."/>
            <person name="O'Donnell K."/>
            <person name="Stajich J.E."/>
            <person name="Bonito G."/>
        </authorList>
    </citation>
    <scope>NUCLEOTIDE SEQUENCE</scope>
    <source>
        <strain evidence="4">NVP1</strain>
    </source>
</reference>
<evidence type="ECO:0000259" key="3">
    <source>
        <dbReference type="PROSITE" id="PS51180"/>
    </source>
</evidence>
<dbReference type="Gene3D" id="1.25.40.280">
    <property type="entry name" value="alix/aip1 like domains"/>
    <property type="match status" value="1"/>
</dbReference>
<comment type="caution">
    <text evidence="4">The sequence shown here is derived from an EMBL/GenBank/DDBJ whole genome shotgun (WGS) entry which is preliminary data.</text>
</comment>
<evidence type="ECO:0000313" key="4">
    <source>
        <dbReference type="EMBL" id="KAF9323374.1"/>
    </source>
</evidence>
<proteinExistence type="inferred from homology"/>
<dbReference type="Proteomes" id="UP000696485">
    <property type="component" value="Unassembled WGS sequence"/>
</dbReference>
<gene>
    <name evidence="4" type="ORF">BG006_001536</name>
</gene>
<dbReference type="AlphaFoldDB" id="A0A9P5VH67"/>
<evidence type="ECO:0000313" key="5">
    <source>
        <dbReference type="Proteomes" id="UP000696485"/>
    </source>
</evidence>
<evidence type="ECO:0000256" key="2">
    <source>
        <dbReference type="ARBA" id="ARBA00022193"/>
    </source>
</evidence>
<sequence length="534" mass="56864">MTTIGHPYTLPTTANVSFQEFLAPNTPHQRHVSDVTAFRGRLRIALKEHKHSSRHDFLNIQKAIEDYIPHILGLLSALEVTELRVINEIETTWRCTLSSPVHLSTKQPRVKHKSVYYEYVFTLLTLGYVYMDRANEYSQYAHNKILVAIGDVSNYTGGYGDGSSMTGTNVSYNSGSAVSSGIASGMAGSSSNSTGSTAKGSSSASSTASRLFKKKSSIIKGSATSNTIGEFTDYLTEEDLAGIDHQLTTAADLYCKAAGIFEYVAQDLIPKWNESGLGAAGGSAKGAEASRPIDVQISVVSAHIKVALGEAHACTVRKASIKAARAAALRASESSRSAGSGAAAATVSAAAGASKTSYVLLAKLSIGVKEEYERAYGLLKSVKDLNEISSDFRAHVKDAKVYYEALALTLLGMDAYESQQYGKAVGFMTSAKASFAALIKSSKAGTIVSAASFEYRLANEKCQAFQKINDSVTFEKVPSTAELLTVMPSGRDLLKPKKYQVPRPCFGPLSVDGSGAGGDESVNKLAYALQGAYF</sequence>
<dbReference type="GO" id="GO:0071467">
    <property type="term" value="P:cellular response to pH"/>
    <property type="evidence" value="ECO:0007669"/>
    <property type="project" value="InterPro"/>
</dbReference>
<feature type="domain" description="BRO1" evidence="3">
    <location>
        <begin position="1"/>
        <end position="534"/>
    </location>
</feature>
<dbReference type="Pfam" id="PF03097">
    <property type="entry name" value="BRO1"/>
    <property type="match status" value="1"/>
</dbReference>
<evidence type="ECO:0000256" key="1">
    <source>
        <dbReference type="ARBA" id="ARBA00010997"/>
    </source>
</evidence>
<dbReference type="InterPro" id="IPR004328">
    <property type="entry name" value="BRO1_dom"/>
</dbReference>